<name>A1HUG3_9FIRM</name>
<comment type="caution">
    <text evidence="7">The sequence shown here is derived from an EMBL/GenBank/DDBJ whole genome shotgun (WGS) entry which is preliminary data.</text>
</comment>
<reference evidence="7 8" key="1">
    <citation type="submission" date="2007-01" db="EMBL/GenBank/DDBJ databases">
        <title>Annotation of the draft genome assembly of Thermosinus carboxydivorans Nor1.</title>
        <authorList>
            <consortium name="US DOE Joint Genome Institute (JGI-ORNL)"/>
            <person name="Larimer F."/>
            <person name="Land M."/>
            <person name="Hauser L."/>
        </authorList>
    </citation>
    <scope>NUCLEOTIDE SEQUENCE [LARGE SCALE GENOMIC DNA]</scope>
    <source>
        <strain evidence="7 8">Nor1</strain>
    </source>
</reference>
<protein>
    <submittedName>
        <fullName evidence="7">RNA polymerase, sigma-24 subunit, ECF subfamily</fullName>
    </submittedName>
</protein>
<evidence type="ECO:0000259" key="6">
    <source>
        <dbReference type="Pfam" id="PF08281"/>
    </source>
</evidence>
<dbReference type="Pfam" id="PF08281">
    <property type="entry name" value="Sigma70_r4_2"/>
    <property type="match status" value="1"/>
</dbReference>
<gene>
    <name evidence="7" type="ORF">TcarDRAFT_0074</name>
</gene>
<accession>A1HUG3</accession>
<evidence type="ECO:0000313" key="7">
    <source>
        <dbReference type="EMBL" id="EAX46334.1"/>
    </source>
</evidence>
<dbReference type="GO" id="GO:0016987">
    <property type="term" value="F:sigma factor activity"/>
    <property type="evidence" value="ECO:0007669"/>
    <property type="project" value="UniProtKB-KW"/>
</dbReference>
<dbReference type="GO" id="GO:0006352">
    <property type="term" value="P:DNA-templated transcription initiation"/>
    <property type="evidence" value="ECO:0007669"/>
    <property type="project" value="InterPro"/>
</dbReference>
<dbReference type="GO" id="GO:0003677">
    <property type="term" value="F:DNA binding"/>
    <property type="evidence" value="ECO:0007669"/>
    <property type="project" value="UniProtKB-KW"/>
</dbReference>
<dbReference type="InterPro" id="IPR013249">
    <property type="entry name" value="RNA_pol_sigma70_r4_t2"/>
</dbReference>
<dbReference type="PANTHER" id="PTHR43133">
    <property type="entry name" value="RNA POLYMERASE ECF-TYPE SIGMA FACTO"/>
    <property type="match status" value="1"/>
</dbReference>
<evidence type="ECO:0000256" key="3">
    <source>
        <dbReference type="ARBA" id="ARBA00023082"/>
    </source>
</evidence>
<evidence type="ECO:0000313" key="8">
    <source>
        <dbReference type="Proteomes" id="UP000005139"/>
    </source>
</evidence>
<feature type="domain" description="RNA polymerase sigma factor 70 region 4 type 2" evidence="6">
    <location>
        <begin position="131"/>
        <end position="181"/>
    </location>
</feature>
<evidence type="ECO:0000256" key="5">
    <source>
        <dbReference type="ARBA" id="ARBA00023163"/>
    </source>
</evidence>
<proteinExistence type="inferred from homology"/>
<dbReference type="SUPFAM" id="SSF88659">
    <property type="entry name" value="Sigma3 and sigma4 domains of RNA polymerase sigma factors"/>
    <property type="match status" value="1"/>
</dbReference>
<keyword evidence="4" id="KW-0238">DNA-binding</keyword>
<evidence type="ECO:0000256" key="1">
    <source>
        <dbReference type="ARBA" id="ARBA00010641"/>
    </source>
</evidence>
<evidence type="ECO:0000256" key="4">
    <source>
        <dbReference type="ARBA" id="ARBA00023125"/>
    </source>
</evidence>
<dbReference type="PANTHER" id="PTHR43133:SF8">
    <property type="entry name" value="RNA POLYMERASE SIGMA FACTOR HI_1459-RELATED"/>
    <property type="match status" value="1"/>
</dbReference>
<dbReference type="InterPro" id="IPR039425">
    <property type="entry name" value="RNA_pol_sigma-70-like"/>
</dbReference>
<comment type="similarity">
    <text evidence="1">Belongs to the sigma-70 factor family. ECF subfamily.</text>
</comment>
<evidence type="ECO:0000256" key="2">
    <source>
        <dbReference type="ARBA" id="ARBA00023015"/>
    </source>
</evidence>
<dbReference type="Proteomes" id="UP000005139">
    <property type="component" value="Unassembled WGS sequence"/>
</dbReference>
<dbReference type="Gene3D" id="1.10.1740.10">
    <property type="match status" value="1"/>
</dbReference>
<keyword evidence="3" id="KW-0731">Sigma factor</keyword>
<dbReference type="RefSeq" id="WP_007290666.1">
    <property type="nucleotide sequence ID" value="NZ_AAWL01000041.1"/>
</dbReference>
<reference evidence="7 8" key="2">
    <citation type="submission" date="2007-01" db="EMBL/GenBank/DDBJ databases">
        <title>Sequencing of the draft genome and assembly of Thermosinus carboxydivorans Nor1.</title>
        <authorList>
            <consortium name="US DOE Joint Genome Institute (JGI-PGF)"/>
            <person name="Copeland A."/>
            <person name="Lucas S."/>
            <person name="Lapidus A."/>
            <person name="Barry K."/>
            <person name="Glavina del Rio T."/>
            <person name="Dalin E."/>
            <person name="Tice H."/>
            <person name="Bruce D."/>
            <person name="Pitluck S."/>
            <person name="Richardson P."/>
        </authorList>
    </citation>
    <scope>NUCLEOTIDE SEQUENCE [LARGE SCALE GENOMIC DNA]</scope>
    <source>
        <strain evidence="7 8">Nor1</strain>
    </source>
</reference>
<keyword evidence="5" id="KW-0804">Transcription</keyword>
<dbReference type="InterPro" id="IPR013324">
    <property type="entry name" value="RNA_pol_sigma_r3/r4-like"/>
</dbReference>
<dbReference type="EMBL" id="AAWL01000041">
    <property type="protein sequence ID" value="EAX46334.1"/>
    <property type="molecule type" value="Genomic_DNA"/>
</dbReference>
<dbReference type="Gene3D" id="1.10.10.10">
    <property type="entry name" value="Winged helix-like DNA-binding domain superfamily/Winged helix DNA-binding domain"/>
    <property type="match status" value="1"/>
</dbReference>
<keyword evidence="2" id="KW-0805">Transcription regulation</keyword>
<organism evidence="7 8">
    <name type="scientific">Thermosinus carboxydivorans Nor1</name>
    <dbReference type="NCBI Taxonomy" id="401526"/>
    <lineage>
        <taxon>Bacteria</taxon>
        <taxon>Bacillati</taxon>
        <taxon>Bacillota</taxon>
        <taxon>Negativicutes</taxon>
        <taxon>Selenomonadales</taxon>
        <taxon>Sporomusaceae</taxon>
        <taxon>Thermosinus</taxon>
    </lineage>
</organism>
<dbReference type="InterPro" id="IPR036388">
    <property type="entry name" value="WH-like_DNA-bd_sf"/>
</dbReference>
<dbReference type="AlphaFoldDB" id="A1HUG3"/>
<sequence length="187" mass="20287">MELTALVQRAQAGDEAAFAEVCRRFAGLVKKLAVQPHIRAVADEAQAEGWLALVQAVKTYDAASGVPVAGYIESRVKYAVWNLFKRERRRWQGEQPLEAESDETGGNLLARLDSGCDVAAEVEAKLLAAAALRELACLPARQQEVIMMTVLADGRLADAAARLGVTVQAVHALRRRGLAQLRTRLEG</sequence>
<keyword evidence="8" id="KW-1185">Reference proteome</keyword>
<dbReference type="OrthoDB" id="1669753at2"/>
<dbReference type="SUPFAM" id="SSF88946">
    <property type="entry name" value="Sigma2 domain of RNA polymerase sigma factors"/>
    <property type="match status" value="1"/>
</dbReference>
<dbReference type="InterPro" id="IPR013325">
    <property type="entry name" value="RNA_pol_sigma_r2"/>
</dbReference>
<dbReference type="eggNOG" id="COG1595">
    <property type="taxonomic scope" value="Bacteria"/>
</dbReference>